<feature type="active site" description="Charge relay system" evidence="9 10">
    <location>
        <position position="225"/>
    </location>
</feature>
<sequence length="768" mass="82720">MATHFLYLWLVFLIDFASVTECKSMVENYIVHMDIAAMPRAFSDHHSWYTSIVESLLDSSKHSVTTIESSTSASSLSSSKLLYTYTHAVHGFCASLTPSEHNALKNSPGYVYSIRDLPVKVDTTHTSKFLGLSSYSGAWPASDCGSNIIIGLVDTGIWPESKSFKDDGVAKIPARWKGICEEGTRFNASMCNRKLIGARFFNKGLLAKNPNVTISVNSTRDTDGHGTHTSSTAAGNYVNDASFFGYAPGTAVGMAPRAHVAMYKALWDLGAYSSDVIAAIDQAMMDGVDVLSLSFGLDVASLYDDPVAIATFAATDKGIFVTASAGNEGPYLASLHNGTPWVITIAAGTIDREFGGVVSLGNGVSVMGLSLYPGGAKLLRSPIVFLDTCSDMKEMKKVGSKIVVCLDKNGTLIEQFFNALQANVSGGLFISNSSDLSLLLQTPFPAIFLSPQEGDVVVKYVKSSSEPTASIDFQTTYLGTKPAPSVTSYSSRGPSRSCPIVLKPDLMSPGDLIVASWPKEIPAADLDSGSLYSDFNILSGTSMACPHAAGMAALLKAAHPEWSPAAVRSAMMTTSYAIDNANEPIKDIGHNNRPATPLAMGAGHINPNKALDPGLVYDAETGDYVNLLCAMNYTVNQIKIITRSYRFNCSSASSDLNYPSFIAFFNANDSNMKSETVKEFWRTVTNVGDGVFTYAAQVTPMDGLELSVEPERLVFRKKYDKARFKLSIKGPRLIKEKVVYGSLSWIDIGGKYVVRSPIVATNLIFRDE</sequence>
<dbReference type="PROSITE" id="PS51892">
    <property type="entry name" value="SUBTILASE"/>
    <property type="match status" value="1"/>
</dbReference>
<dbReference type="InterPro" id="IPR037045">
    <property type="entry name" value="S8pro/Inhibitor_I9_sf"/>
</dbReference>
<proteinExistence type="inferred from homology"/>
<evidence type="ECO:0000256" key="4">
    <source>
        <dbReference type="ARBA" id="ARBA00022670"/>
    </source>
</evidence>
<dbReference type="InterPro" id="IPR000209">
    <property type="entry name" value="Peptidase_S8/S53_dom"/>
</dbReference>
<feature type="signal peptide" evidence="11">
    <location>
        <begin position="1"/>
        <end position="22"/>
    </location>
</feature>
<dbReference type="InterPro" id="IPR015500">
    <property type="entry name" value="Peptidase_S8_subtilisin-rel"/>
</dbReference>
<evidence type="ECO:0000313" key="16">
    <source>
        <dbReference type="Proteomes" id="UP001279734"/>
    </source>
</evidence>
<feature type="chain" id="PRO_5042296579" description="Subtilisin-like protease SBT1.9" evidence="11">
    <location>
        <begin position="23"/>
        <end position="768"/>
    </location>
</feature>
<dbReference type="Gene3D" id="3.30.70.80">
    <property type="entry name" value="Peptidase S8 propeptide/proteinase inhibitor I9"/>
    <property type="match status" value="1"/>
</dbReference>
<evidence type="ECO:0000256" key="8">
    <source>
        <dbReference type="ARBA" id="ARBA00023180"/>
    </source>
</evidence>
<dbReference type="GO" id="GO:0006508">
    <property type="term" value="P:proteolysis"/>
    <property type="evidence" value="ECO:0007669"/>
    <property type="project" value="UniProtKB-KW"/>
</dbReference>
<dbReference type="SUPFAM" id="SSF52743">
    <property type="entry name" value="Subtilisin-like"/>
    <property type="match status" value="1"/>
</dbReference>
<feature type="active site" description="Charge relay system" evidence="9 10">
    <location>
        <position position="542"/>
    </location>
</feature>
<comment type="subcellular location">
    <subcellularLocation>
        <location evidence="1">Secreted</location>
    </subcellularLocation>
</comment>
<evidence type="ECO:0000256" key="7">
    <source>
        <dbReference type="ARBA" id="ARBA00022825"/>
    </source>
</evidence>
<evidence type="ECO:0000256" key="11">
    <source>
        <dbReference type="SAM" id="SignalP"/>
    </source>
</evidence>
<dbReference type="PROSITE" id="PS00138">
    <property type="entry name" value="SUBTILASE_SER"/>
    <property type="match status" value="1"/>
</dbReference>
<dbReference type="GO" id="GO:0004252">
    <property type="term" value="F:serine-type endopeptidase activity"/>
    <property type="evidence" value="ECO:0007669"/>
    <property type="project" value="UniProtKB-UniRule"/>
</dbReference>
<evidence type="ECO:0008006" key="17">
    <source>
        <dbReference type="Google" id="ProtNLM"/>
    </source>
</evidence>
<evidence type="ECO:0000259" key="13">
    <source>
        <dbReference type="Pfam" id="PF05922"/>
    </source>
</evidence>
<dbReference type="InterPro" id="IPR034197">
    <property type="entry name" value="Peptidases_S8_3"/>
</dbReference>
<evidence type="ECO:0000259" key="12">
    <source>
        <dbReference type="Pfam" id="PF00082"/>
    </source>
</evidence>
<evidence type="ECO:0000256" key="6">
    <source>
        <dbReference type="ARBA" id="ARBA00022801"/>
    </source>
</evidence>
<feature type="domain" description="Inhibitor I9" evidence="13">
    <location>
        <begin position="28"/>
        <end position="121"/>
    </location>
</feature>
<feature type="active site" description="Charge relay system" evidence="9 10">
    <location>
        <position position="154"/>
    </location>
</feature>
<evidence type="ECO:0000313" key="15">
    <source>
        <dbReference type="EMBL" id="GMH04025.1"/>
    </source>
</evidence>
<dbReference type="InterPro" id="IPR023828">
    <property type="entry name" value="Peptidase_S8_Ser-AS"/>
</dbReference>
<reference evidence="15" key="1">
    <citation type="submission" date="2023-05" db="EMBL/GenBank/DDBJ databases">
        <title>Nepenthes gracilis genome sequencing.</title>
        <authorList>
            <person name="Fukushima K."/>
        </authorList>
    </citation>
    <scope>NUCLEOTIDE SEQUENCE</scope>
    <source>
        <strain evidence="15">SING2019-196</strain>
    </source>
</reference>
<evidence type="ECO:0000256" key="2">
    <source>
        <dbReference type="ARBA" id="ARBA00011073"/>
    </source>
</evidence>
<comment type="caution">
    <text evidence="15">The sequence shown here is derived from an EMBL/GenBank/DDBJ whole genome shotgun (WGS) entry which is preliminary data.</text>
</comment>
<keyword evidence="6 10" id="KW-0378">Hydrolase</keyword>
<dbReference type="CDD" id="cd04852">
    <property type="entry name" value="Peptidases_S8_3"/>
    <property type="match status" value="1"/>
</dbReference>
<name>A0AAD3S4A4_NEPGR</name>
<dbReference type="Gene3D" id="2.60.40.2310">
    <property type="match status" value="1"/>
</dbReference>
<accession>A0AAD3S4A4</accession>
<protein>
    <recommendedName>
        <fullName evidence="17">Subtilisin-like protease SBT1.9</fullName>
    </recommendedName>
</protein>
<dbReference type="Gene3D" id="3.40.50.200">
    <property type="entry name" value="Peptidase S8/S53 domain"/>
    <property type="match status" value="1"/>
</dbReference>
<keyword evidence="5 11" id="KW-0732">Signal</keyword>
<dbReference type="FunFam" id="3.30.70.80:FF:000003">
    <property type="entry name" value="Subtilisin-like protease SBT1.9"/>
    <property type="match status" value="1"/>
</dbReference>
<dbReference type="InterPro" id="IPR045051">
    <property type="entry name" value="SBT"/>
</dbReference>
<evidence type="ECO:0000256" key="10">
    <source>
        <dbReference type="PROSITE-ProRule" id="PRU01240"/>
    </source>
</evidence>
<dbReference type="AlphaFoldDB" id="A0AAD3S4A4"/>
<evidence type="ECO:0000259" key="14">
    <source>
        <dbReference type="Pfam" id="PF17766"/>
    </source>
</evidence>
<dbReference type="InterPro" id="IPR010259">
    <property type="entry name" value="S8pro/Inhibitor_I9"/>
</dbReference>
<dbReference type="GO" id="GO:0005576">
    <property type="term" value="C:extracellular region"/>
    <property type="evidence" value="ECO:0007669"/>
    <property type="project" value="UniProtKB-SubCell"/>
</dbReference>
<evidence type="ECO:0000256" key="3">
    <source>
        <dbReference type="ARBA" id="ARBA00022525"/>
    </source>
</evidence>
<dbReference type="EMBL" id="BSYO01000004">
    <property type="protein sequence ID" value="GMH04025.1"/>
    <property type="molecule type" value="Genomic_DNA"/>
</dbReference>
<keyword evidence="16" id="KW-1185">Reference proteome</keyword>
<dbReference type="Pfam" id="PF00082">
    <property type="entry name" value="Peptidase_S8"/>
    <property type="match status" value="1"/>
</dbReference>
<dbReference type="CDD" id="cd02120">
    <property type="entry name" value="PA_subtilisin_like"/>
    <property type="match status" value="1"/>
</dbReference>
<dbReference type="InterPro" id="IPR041469">
    <property type="entry name" value="Subtilisin-like_FN3"/>
</dbReference>
<dbReference type="Pfam" id="PF17766">
    <property type="entry name" value="fn3_6"/>
    <property type="match status" value="1"/>
</dbReference>
<evidence type="ECO:0000256" key="9">
    <source>
        <dbReference type="PIRSR" id="PIRSR615500-1"/>
    </source>
</evidence>
<keyword evidence="3" id="KW-0964">Secreted</keyword>
<keyword evidence="4 10" id="KW-0645">Protease</keyword>
<keyword evidence="8" id="KW-0325">Glycoprotein</keyword>
<dbReference type="Proteomes" id="UP001279734">
    <property type="component" value="Unassembled WGS sequence"/>
</dbReference>
<dbReference type="InterPro" id="IPR036852">
    <property type="entry name" value="Peptidase_S8/S53_dom_sf"/>
</dbReference>
<dbReference type="FunFam" id="3.40.50.200:FF:000006">
    <property type="entry name" value="Subtilisin-like protease SBT1.5"/>
    <property type="match status" value="1"/>
</dbReference>
<dbReference type="PANTHER" id="PTHR10795">
    <property type="entry name" value="PROPROTEIN CONVERTASE SUBTILISIN/KEXIN"/>
    <property type="match status" value="1"/>
</dbReference>
<dbReference type="Pfam" id="PF05922">
    <property type="entry name" value="Inhibitor_I9"/>
    <property type="match status" value="1"/>
</dbReference>
<gene>
    <name evidence="15" type="ORF">Nepgr_005864</name>
</gene>
<feature type="domain" description="Peptidase S8/S53" evidence="12">
    <location>
        <begin position="145"/>
        <end position="581"/>
    </location>
</feature>
<dbReference type="PRINTS" id="PR00723">
    <property type="entry name" value="SUBTILISIN"/>
</dbReference>
<keyword evidence="7 10" id="KW-0720">Serine protease</keyword>
<feature type="domain" description="Subtilisin-like protease fibronectin type-III" evidence="14">
    <location>
        <begin position="655"/>
        <end position="759"/>
    </location>
</feature>
<organism evidence="15 16">
    <name type="scientific">Nepenthes gracilis</name>
    <name type="common">Slender pitcher plant</name>
    <dbReference type="NCBI Taxonomy" id="150966"/>
    <lineage>
        <taxon>Eukaryota</taxon>
        <taxon>Viridiplantae</taxon>
        <taxon>Streptophyta</taxon>
        <taxon>Embryophyta</taxon>
        <taxon>Tracheophyta</taxon>
        <taxon>Spermatophyta</taxon>
        <taxon>Magnoliopsida</taxon>
        <taxon>eudicotyledons</taxon>
        <taxon>Gunneridae</taxon>
        <taxon>Pentapetalae</taxon>
        <taxon>Caryophyllales</taxon>
        <taxon>Nepenthaceae</taxon>
        <taxon>Nepenthes</taxon>
    </lineage>
</organism>
<dbReference type="Gene3D" id="3.50.30.30">
    <property type="match status" value="1"/>
</dbReference>
<evidence type="ECO:0000256" key="1">
    <source>
        <dbReference type="ARBA" id="ARBA00004613"/>
    </source>
</evidence>
<comment type="similarity">
    <text evidence="2 10">Belongs to the peptidase S8 family.</text>
</comment>
<evidence type="ECO:0000256" key="5">
    <source>
        <dbReference type="ARBA" id="ARBA00022729"/>
    </source>
</evidence>